<dbReference type="Gramene" id="Pp3c19_17050V3.3">
    <property type="protein sequence ID" value="Pp3c19_17050V3.3"/>
    <property type="gene ID" value="Pp3c19_17050"/>
</dbReference>
<dbReference type="PaxDb" id="3218-PP1S20_3V6.2"/>
<dbReference type="OrthoDB" id="670909at2759"/>
<dbReference type="RefSeq" id="XP_024356725.1">
    <property type="nucleotide sequence ID" value="XM_024500957.2"/>
</dbReference>
<dbReference type="Gramene" id="Pp3c19_17050V3.4">
    <property type="protein sequence ID" value="Pp3c19_17050V3.4"/>
    <property type="gene ID" value="Pp3c19_17050"/>
</dbReference>
<gene>
    <name evidence="4" type="primary">LOC112272822</name>
    <name evidence="3" type="ORF">PHYPA_024234</name>
</gene>
<reference evidence="3 5" key="1">
    <citation type="journal article" date="2008" name="Science">
        <title>The Physcomitrella genome reveals evolutionary insights into the conquest of land by plants.</title>
        <authorList>
            <person name="Rensing S."/>
            <person name="Lang D."/>
            <person name="Zimmer A."/>
            <person name="Terry A."/>
            <person name="Salamov A."/>
            <person name="Shapiro H."/>
            <person name="Nishiyama T."/>
            <person name="Perroud P.-F."/>
            <person name="Lindquist E."/>
            <person name="Kamisugi Y."/>
            <person name="Tanahashi T."/>
            <person name="Sakakibara K."/>
            <person name="Fujita T."/>
            <person name="Oishi K."/>
            <person name="Shin-I T."/>
            <person name="Kuroki Y."/>
            <person name="Toyoda A."/>
            <person name="Suzuki Y."/>
            <person name="Hashimoto A."/>
            <person name="Yamaguchi K."/>
            <person name="Sugano A."/>
            <person name="Kohara Y."/>
            <person name="Fujiyama A."/>
            <person name="Anterola A."/>
            <person name="Aoki S."/>
            <person name="Ashton N."/>
            <person name="Barbazuk W.B."/>
            <person name="Barker E."/>
            <person name="Bennetzen J."/>
            <person name="Bezanilla M."/>
            <person name="Blankenship R."/>
            <person name="Cho S.H."/>
            <person name="Dutcher S."/>
            <person name="Estelle M."/>
            <person name="Fawcett J.A."/>
            <person name="Gundlach H."/>
            <person name="Hanada K."/>
            <person name="Heyl A."/>
            <person name="Hicks K.A."/>
            <person name="Hugh J."/>
            <person name="Lohr M."/>
            <person name="Mayer K."/>
            <person name="Melkozernov A."/>
            <person name="Murata T."/>
            <person name="Nelson D."/>
            <person name="Pils B."/>
            <person name="Prigge M."/>
            <person name="Reiss B."/>
            <person name="Renner T."/>
            <person name="Rombauts S."/>
            <person name="Rushton P."/>
            <person name="Sanderfoot A."/>
            <person name="Schween G."/>
            <person name="Shiu S.-H."/>
            <person name="Stueber K."/>
            <person name="Theodoulou F.L."/>
            <person name="Tu H."/>
            <person name="Van de Peer Y."/>
            <person name="Verrier P.J."/>
            <person name="Waters E."/>
            <person name="Wood A."/>
            <person name="Yang L."/>
            <person name="Cove D."/>
            <person name="Cuming A."/>
            <person name="Hasebe M."/>
            <person name="Lucas S."/>
            <person name="Mishler D.B."/>
            <person name="Reski R."/>
            <person name="Grigoriev I."/>
            <person name="Quatrano R.S."/>
            <person name="Boore J.L."/>
        </authorList>
    </citation>
    <scope>NUCLEOTIDE SEQUENCE [LARGE SCALE GENOMIC DNA]</scope>
    <source>
        <strain evidence="4 5">cv. Gransden 2004</strain>
    </source>
</reference>
<evidence type="ECO:0000256" key="2">
    <source>
        <dbReference type="SAM" id="MobiDB-lite"/>
    </source>
</evidence>
<dbReference type="AlphaFoldDB" id="A0A2K1IYR7"/>
<feature type="region of interest" description="Disordered" evidence="2">
    <location>
        <begin position="113"/>
        <end position="167"/>
    </location>
</feature>
<organism evidence="3">
    <name type="scientific">Physcomitrium patens</name>
    <name type="common">Spreading-leaved earth moss</name>
    <name type="synonym">Physcomitrella patens</name>
    <dbReference type="NCBI Taxonomy" id="3218"/>
    <lineage>
        <taxon>Eukaryota</taxon>
        <taxon>Viridiplantae</taxon>
        <taxon>Streptophyta</taxon>
        <taxon>Embryophyta</taxon>
        <taxon>Bryophyta</taxon>
        <taxon>Bryophytina</taxon>
        <taxon>Bryopsida</taxon>
        <taxon>Funariidae</taxon>
        <taxon>Funariales</taxon>
        <taxon>Funariaceae</taxon>
        <taxon>Physcomitrium</taxon>
    </lineage>
</organism>
<keyword evidence="1" id="KW-0175">Coiled coil</keyword>
<dbReference type="PANTHER" id="PTHR31071">
    <property type="entry name" value="GB|AAF24581.1"/>
    <property type="match status" value="1"/>
</dbReference>
<sequence>MQGMNKRSSKTPTPSPHRMRVKRAIMSIRTPTMAMPSWKVFDNHLYDGKAKASSKQPPASARKLAATIWNLQDLPLPACLPACLNSPNWGTQAYQTGVTDSPFSQPDYVFTPETVKTSKPRPGKQNGTNGSLQSLLQKSGLEPDDKTARSSTPVDRERHIPCHSFTNPWKGEGEDVLNVTSTMSQELLRVFNQIRLLEEQHNSSLHLTSTLQTELMEANARLKELEHPHKLARREARRDAQREVEELTRKFSNEKMAWKAKEDKFKAMIQSMKTELDDERTARQKVESNNHKLTKELIEAKAATETALLELESERQSRQHIEAMCNDLAHENEDDKAVVEEMKRESQRVREALEEERRMLQITDGWREQSVRMRFSEAKLALEEKSAALDHMRIQLESFLRATQNGNTATLRDAQVLHNVITTFHHNHSLFSFPPSPECMDDAALEGDPSQEKREHERDMFYYRECT</sequence>
<dbReference type="Gramene" id="Pp3c19_17050V3.1">
    <property type="protein sequence ID" value="Pp3c19_17050V3.1"/>
    <property type="gene ID" value="Pp3c19_17050"/>
</dbReference>
<evidence type="ECO:0000313" key="4">
    <source>
        <dbReference type="EnsemblPlants" id="Pp3c19_17050V3.1"/>
    </source>
</evidence>
<dbReference type="InterPro" id="IPR043424">
    <property type="entry name" value="BLT-like"/>
</dbReference>
<name>A0A2K1IYR7_PHYPA</name>
<dbReference type="GeneID" id="112272822"/>
<proteinExistence type="predicted"/>
<dbReference type="EnsemblPlants" id="Pp3c19_17050V3.2">
    <property type="protein sequence ID" value="Pp3c19_17050V3.2"/>
    <property type="gene ID" value="Pp3c19_17050"/>
</dbReference>
<dbReference type="EnsemblPlants" id="Pp3c19_17050V3.3">
    <property type="protein sequence ID" value="Pp3c19_17050V3.3"/>
    <property type="gene ID" value="Pp3c19_17050"/>
</dbReference>
<dbReference type="EMBL" id="ABEU02000019">
    <property type="protein sequence ID" value="PNR34417.1"/>
    <property type="molecule type" value="Genomic_DNA"/>
</dbReference>
<evidence type="ECO:0000313" key="5">
    <source>
        <dbReference type="Proteomes" id="UP000006727"/>
    </source>
</evidence>
<evidence type="ECO:0000313" key="3">
    <source>
        <dbReference type="EMBL" id="PNR34417.1"/>
    </source>
</evidence>
<dbReference type="PANTHER" id="PTHR31071:SF2">
    <property type="entry name" value="ACTIN CYTOSKELETON-REGULATORY COMPLEX PAN-LIKE PROTEIN"/>
    <property type="match status" value="1"/>
</dbReference>
<keyword evidence="5" id="KW-1185">Reference proteome</keyword>
<evidence type="ECO:0000256" key="1">
    <source>
        <dbReference type="SAM" id="Coils"/>
    </source>
</evidence>
<accession>A0A2K1IYR7</accession>
<dbReference type="EnsemblPlants" id="Pp3c19_17050V3.1">
    <property type="protein sequence ID" value="Pp3c19_17050V3.1"/>
    <property type="gene ID" value="Pp3c19_17050"/>
</dbReference>
<reference evidence="4" key="3">
    <citation type="submission" date="2020-12" db="UniProtKB">
        <authorList>
            <consortium name="EnsemblPlants"/>
        </authorList>
    </citation>
    <scope>IDENTIFICATION</scope>
</reference>
<reference evidence="3 5" key="2">
    <citation type="journal article" date="2018" name="Plant J.">
        <title>The Physcomitrella patens chromosome-scale assembly reveals moss genome structure and evolution.</title>
        <authorList>
            <person name="Lang D."/>
            <person name="Ullrich K.K."/>
            <person name="Murat F."/>
            <person name="Fuchs J."/>
            <person name="Jenkins J."/>
            <person name="Haas F.B."/>
            <person name="Piednoel M."/>
            <person name="Gundlach H."/>
            <person name="Van Bel M."/>
            <person name="Meyberg R."/>
            <person name="Vives C."/>
            <person name="Morata J."/>
            <person name="Symeonidi A."/>
            <person name="Hiss M."/>
            <person name="Muchero W."/>
            <person name="Kamisugi Y."/>
            <person name="Saleh O."/>
            <person name="Blanc G."/>
            <person name="Decker E.L."/>
            <person name="van Gessel N."/>
            <person name="Grimwood J."/>
            <person name="Hayes R.D."/>
            <person name="Graham S.W."/>
            <person name="Gunter L.E."/>
            <person name="McDaniel S.F."/>
            <person name="Hoernstein S.N.W."/>
            <person name="Larsson A."/>
            <person name="Li F.W."/>
            <person name="Perroud P.F."/>
            <person name="Phillips J."/>
            <person name="Ranjan P."/>
            <person name="Rokshar D.S."/>
            <person name="Rothfels C.J."/>
            <person name="Schneider L."/>
            <person name="Shu S."/>
            <person name="Stevenson D.W."/>
            <person name="Thummler F."/>
            <person name="Tillich M."/>
            <person name="Villarreal Aguilar J.C."/>
            <person name="Widiez T."/>
            <person name="Wong G.K."/>
            <person name="Wymore A."/>
            <person name="Zhang Y."/>
            <person name="Zimmer A.D."/>
            <person name="Quatrano R.S."/>
            <person name="Mayer K.F.X."/>
            <person name="Goodstein D."/>
            <person name="Casacuberta J.M."/>
            <person name="Vandepoele K."/>
            <person name="Reski R."/>
            <person name="Cuming A.C."/>
            <person name="Tuskan G.A."/>
            <person name="Maumus F."/>
            <person name="Salse J."/>
            <person name="Schmutz J."/>
            <person name="Rensing S.A."/>
        </authorList>
    </citation>
    <scope>NUCLEOTIDE SEQUENCE [LARGE SCALE GENOMIC DNA]</scope>
    <source>
        <strain evidence="4 5">cv. Gransden 2004</strain>
    </source>
</reference>
<protein>
    <submittedName>
        <fullName evidence="3 4">Uncharacterized protein</fullName>
    </submittedName>
</protein>
<dbReference type="RefSeq" id="XP_024356727.1">
    <property type="nucleotide sequence ID" value="XM_024500959.2"/>
</dbReference>
<feature type="coiled-coil region" evidence="1">
    <location>
        <begin position="230"/>
        <end position="363"/>
    </location>
</feature>
<dbReference type="RefSeq" id="XP_024356726.1">
    <property type="nucleotide sequence ID" value="XM_024500958.2"/>
</dbReference>
<feature type="compositionally biased region" description="Basic and acidic residues" evidence="2">
    <location>
        <begin position="141"/>
        <end position="160"/>
    </location>
</feature>
<dbReference type="KEGG" id="ppp:112272822"/>
<dbReference type="Gramene" id="Pp3c19_17050V3.2">
    <property type="protein sequence ID" value="Pp3c19_17050V3.2"/>
    <property type="gene ID" value="Pp3c19_17050"/>
</dbReference>
<dbReference type="EnsemblPlants" id="Pp3c19_17050V3.4">
    <property type="protein sequence ID" value="Pp3c19_17050V3.4"/>
    <property type="gene ID" value="Pp3c19_17050"/>
</dbReference>
<feature type="compositionally biased region" description="Low complexity" evidence="2">
    <location>
        <begin position="130"/>
        <end position="140"/>
    </location>
</feature>
<dbReference type="Proteomes" id="UP000006727">
    <property type="component" value="Chromosome 19"/>
</dbReference>